<reference evidence="2 3" key="1">
    <citation type="submission" date="2016-10" db="EMBL/GenBank/DDBJ databases">
        <authorList>
            <person name="de Groot N.N."/>
        </authorList>
    </citation>
    <scope>NUCLEOTIDE SEQUENCE [LARGE SCALE GENOMIC DNA]</scope>
    <source>
        <strain evidence="2 3">DSM 44149</strain>
    </source>
</reference>
<name>A0A1H0CEG6_ALLAB</name>
<dbReference type="RefSeq" id="WP_030431091.1">
    <property type="nucleotide sequence ID" value="NZ_JOEF01000017.1"/>
</dbReference>
<evidence type="ECO:0000313" key="3">
    <source>
        <dbReference type="Proteomes" id="UP000183376"/>
    </source>
</evidence>
<dbReference type="GO" id="GO:0003700">
    <property type="term" value="F:DNA-binding transcription factor activity"/>
    <property type="evidence" value="ECO:0007669"/>
    <property type="project" value="InterPro"/>
</dbReference>
<dbReference type="eggNOG" id="COG1846">
    <property type="taxonomic scope" value="Bacteria"/>
</dbReference>
<dbReference type="InterPro" id="IPR036388">
    <property type="entry name" value="WH-like_DNA-bd_sf"/>
</dbReference>
<dbReference type="SMART" id="SM00347">
    <property type="entry name" value="HTH_MARR"/>
    <property type="match status" value="1"/>
</dbReference>
<dbReference type="AlphaFoldDB" id="A0A1H0CEG6"/>
<dbReference type="GO" id="GO:0006950">
    <property type="term" value="P:response to stress"/>
    <property type="evidence" value="ECO:0007669"/>
    <property type="project" value="TreeGrafter"/>
</dbReference>
<dbReference type="InterPro" id="IPR039422">
    <property type="entry name" value="MarR/SlyA-like"/>
</dbReference>
<dbReference type="Proteomes" id="UP000183376">
    <property type="component" value="Chromosome I"/>
</dbReference>
<dbReference type="Pfam" id="PF12802">
    <property type="entry name" value="MarR_2"/>
    <property type="match status" value="1"/>
</dbReference>
<dbReference type="GO" id="GO:0003677">
    <property type="term" value="F:DNA binding"/>
    <property type="evidence" value="ECO:0007669"/>
    <property type="project" value="UniProtKB-KW"/>
</dbReference>
<protein>
    <submittedName>
        <fullName evidence="2">DNA-binding transcriptional regulator, MarR family</fullName>
    </submittedName>
</protein>
<feature type="domain" description="HTH marR-type" evidence="1">
    <location>
        <begin position="1"/>
        <end position="136"/>
    </location>
</feature>
<evidence type="ECO:0000313" key="2">
    <source>
        <dbReference type="EMBL" id="SDN56265.1"/>
    </source>
</evidence>
<keyword evidence="3" id="KW-1185">Reference proteome</keyword>
<dbReference type="PRINTS" id="PR00598">
    <property type="entry name" value="HTHMARR"/>
</dbReference>
<organism evidence="2 3">
    <name type="scientific">Allokutzneria albata</name>
    <name type="common">Kibdelosporangium albatum</name>
    <dbReference type="NCBI Taxonomy" id="211114"/>
    <lineage>
        <taxon>Bacteria</taxon>
        <taxon>Bacillati</taxon>
        <taxon>Actinomycetota</taxon>
        <taxon>Actinomycetes</taxon>
        <taxon>Pseudonocardiales</taxon>
        <taxon>Pseudonocardiaceae</taxon>
        <taxon>Allokutzneria</taxon>
    </lineage>
</organism>
<dbReference type="PANTHER" id="PTHR33164:SF43">
    <property type="entry name" value="HTH-TYPE TRANSCRIPTIONAL REPRESSOR YETL"/>
    <property type="match status" value="1"/>
</dbReference>
<dbReference type="PANTHER" id="PTHR33164">
    <property type="entry name" value="TRANSCRIPTIONAL REGULATOR, MARR FAMILY"/>
    <property type="match status" value="1"/>
</dbReference>
<dbReference type="OrthoDB" id="4462574at2"/>
<dbReference type="EMBL" id="LT629701">
    <property type="protein sequence ID" value="SDN56265.1"/>
    <property type="molecule type" value="Genomic_DNA"/>
</dbReference>
<accession>A0A1H0CEG6</accession>
<keyword evidence="2" id="KW-0238">DNA-binding</keyword>
<gene>
    <name evidence="2" type="ORF">SAMN04489726_7180</name>
</gene>
<dbReference type="InterPro" id="IPR036390">
    <property type="entry name" value="WH_DNA-bd_sf"/>
</dbReference>
<proteinExistence type="predicted"/>
<evidence type="ECO:0000259" key="1">
    <source>
        <dbReference type="PROSITE" id="PS50995"/>
    </source>
</evidence>
<dbReference type="Gene3D" id="1.10.10.10">
    <property type="entry name" value="Winged helix-like DNA-binding domain superfamily/Winged helix DNA-binding domain"/>
    <property type="match status" value="1"/>
</dbReference>
<dbReference type="SUPFAM" id="SSF46785">
    <property type="entry name" value="Winged helix' DNA-binding domain"/>
    <property type="match status" value="1"/>
</dbReference>
<sequence>MDKPKGVAFLLSQLGAYGAQRFAERLRPLDIEPRHVGLLRMISANEGASQQELGERMGVVPSRMVSFVDDLEDRGLVERARNPKDRRAYALHLTEKGVKMLRQAMLISVEHNEELCAPLSQDERDVLAQLLDRLAGAHNLVPGVHPGYRHLR</sequence>
<dbReference type="InterPro" id="IPR000835">
    <property type="entry name" value="HTH_MarR-typ"/>
</dbReference>
<dbReference type="PROSITE" id="PS50995">
    <property type="entry name" value="HTH_MARR_2"/>
    <property type="match status" value="1"/>
</dbReference>